<evidence type="ECO:0000313" key="18">
    <source>
        <dbReference type="Proteomes" id="UP001049176"/>
    </source>
</evidence>
<comment type="caution">
    <text evidence="17">The sequence shown here is derived from an EMBL/GenBank/DDBJ whole genome shotgun (WGS) entry which is preliminary data.</text>
</comment>
<dbReference type="InterPro" id="IPR049892">
    <property type="entry name" value="AA9"/>
</dbReference>
<gene>
    <name evidence="17" type="ORF">E1B28_006633</name>
</gene>
<dbReference type="Pfam" id="PF03443">
    <property type="entry name" value="AA9"/>
    <property type="match status" value="1"/>
</dbReference>
<dbReference type="Gene3D" id="2.70.50.70">
    <property type="match status" value="1"/>
</dbReference>
<sequence>MIDYYIHKNSLHISSKRVFEGSESFTMLFVPTVLFLASALVAKVSAHGYVPQIKIGSQYIPGWDITKDPYTTPQPLRVVRGTKLDSGFISDPTSPDITCSIGNQKLPPGPIEATVAAGGQVTMLWNTWPLGHYGPVLNYMARCPGSDCSTWKGDSGSPWFKVQQDVYKNGEWASDTLAKGNFSYTVNIPRNIAPGAYLLRHENLALHGASSVGGAQFYPVCVQLTVTGGGSLKPSGLSFPGTYKATDPGILFNVYQGDAANQKYVPPGGAVYSGLN</sequence>
<dbReference type="GO" id="GO:0004497">
    <property type="term" value="F:monooxygenase activity"/>
    <property type="evidence" value="ECO:0007669"/>
    <property type="project" value="UniProtKB-KW"/>
</dbReference>
<evidence type="ECO:0000259" key="16">
    <source>
        <dbReference type="Pfam" id="PF03443"/>
    </source>
</evidence>
<evidence type="ECO:0000256" key="2">
    <source>
        <dbReference type="ARBA" id="ARBA00004613"/>
    </source>
</evidence>
<keyword evidence="8" id="KW-0186">Copper</keyword>
<comment type="similarity">
    <text evidence="13">Belongs to the polysaccharide monooxygenase AA9 family.</text>
</comment>
<keyword evidence="6" id="KW-0136">Cellulose degradation</keyword>
<protein>
    <recommendedName>
        <fullName evidence="15">lytic cellulose monooxygenase (C4-dehydrogenating)</fullName>
        <ecNumber evidence="15">1.14.99.56</ecNumber>
    </recommendedName>
</protein>
<dbReference type="OrthoDB" id="4849160at2759"/>
<dbReference type="GO" id="GO:0046872">
    <property type="term" value="F:metal ion binding"/>
    <property type="evidence" value="ECO:0007669"/>
    <property type="project" value="UniProtKB-KW"/>
</dbReference>
<feature type="domain" description="Auxiliary Activity family 9 catalytic" evidence="16">
    <location>
        <begin position="47"/>
        <end position="264"/>
    </location>
</feature>
<keyword evidence="11" id="KW-0119">Carbohydrate metabolism</keyword>
<organism evidence="17 18">
    <name type="scientific">Marasmius oreades</name>
    <name type="common">fairy-ring Marasmius</name>
    <dbReference type="NCBI Taxonomy" id="181124"/>
    <lineage>
        <taxon>Eukaryota</taxon>
        <taxon>Fungi</taxon>
        <taxon>Dikarya</taxon>
        <taxon>Basidiomycota</taxon>
        <taxon>Agaricomycotina</taxon>
        <taxon>Agaricomycetes</taxon>
        <taxon>Agaricomycetidae</taxon>
        <taxon>Agaricales</taxon>
        <taxon>Marasmiineae</taxon>
        <taxon>Marasmiaceae</taxon>
        <taxon>Marasmius</taxon>
    </lineage>
</organism>
<dbReference type="GO" id="GO:0030245">
    <property type="term" value="P:cellulose catabolic process"/>
    <property type="evidence" value="ECO:0007669"/>
    <property type="project" value="UniProtKB-KW"/>
</dbReference>
<comment type="cofactor">
    <cofactor evidence="1">
        <name>Cu(2+)</name>
        <dbReference type="ChEBI" id="CHEBI:29036"/>
    </cofactor>
</comment>
<keyword evidence="4" id="KW-0479">Metal-binding</keyword>
<evidence type="ECO:0000256" key="6">
    <source>
        <dbReference type="ARBA" id="ARBA00023001"/>
    </source>
</evidence>
<keyword evidence="5" id="KW-0732">Signal</keyword>
<keyword evidence="7" id="KW-0560">Oxidoreductase</keyword>
<keyword evidence="3" id="KW-0964">Secreted</keyword>
<dbReference type="InterPro" id="IPR005103">
    <property type="entry name" value="AA9_LPMO"/>
</dbReference>
<reference evidence="17" key="1">
    <citation type="journal article" date="2021" name="Genome Biol. Evol.">
        <title>The assembled and annotated genome of the fairy-ring fungus Marasmius oreades.</title>
        <authorList>
            <person name="Hiltunen M."/>
            <person name="Ament-Velasquez S.L."/>
            <person name="Johannesson H."/>
        </authorList>
    </citation>
    <scope>NUCLEOTIDE SEQUENCE</scope>
    <source>
        <strain evidence="17">03SP1</strain>
    </source>
</reference>
<dbReference type="EC" id="1.14.99.56" evidence="15"/>
<evidence type="ECO:0000256" key="9">
    <source>
        <dbReference type="ARBA" id="ARBA00023033"/>
    </source>
</evidence>
<comment type="catalytic activity">
    <reaction evidence="14">
        <text>[(1-&gt;4)-beta-D-glucosyl]n+m + reduced acceptor + O2 = 4-dehydro-beta-D-glucosyl-[(1-&gt;4)-beta-D-glucosyl]n-1 + [(1-&gt;4)-beta-D-glucosyl]m + acceptor + H2O.</text>
        <dbReference type="EC" id="1.14.99.56"/>
    </reaction>
</comment>
<comment type="subcellular location">
    <subcellularLocation>
        <location evidence="2">Secreted</location>
    </subcellularLocation>
</comment>
<evidence type="ECO:0000256" key="5">
    <source>
        <dbReference type="ARBA" id="ARBA00022729"/>
    </source>
</evidence>
<dbReference type="EMBL" id="CM032183">
    <property type="protein sequence ID" value="KAG7095949.1"/>
    <property type="molecule type" value="Genomic_DNA"/>
</dbReference>
<dbReference type="PANTHER" id="PTHR33353:SF10">
    <property type="entry name" value="ENDO-BETA-1,4-GLUCANASE D"/>
    <property type="match status" value="1"/>
</dbReference>
<proteinExistence type="inferred from homology"/>
<evidence type="ECO:0000256" key="13">
    <source>
        <dbReference type="ARBA" id="ARBA00044502"/>
    </source>
</evidence>
<dbReference type="GeneID" id="66075709"/>
<keyword evidence="10" id="KW-1015">Disulfide bond</keyword>
<evidence type="ECO:0000313" key="17">
    <source>
        <dbReference type="EMBL" id="KAG7095949.1"/>
    </source>
</evidence>
<dbReference type="Proteomes" id="UP001049176">
    <property type="component" value="Chromosome 3"/>
</dbReference>
<evidence type="ECO:0000256" key="14">
    <source>
        <dbReference type="ARBA" id="ARBA00045077"/>
    </source>
</evidence>
<keyword evidence="12" id="KW-0624">Polysaccharide degradation</keyword>
<evidence type="ECO:0000256" key="11">
    <source>
        <dbReference type="ARBA" id="ARBA00023277"/>
    </source>
</evidence>
<evidence type="ECO:0000256" key="15">
    <source>
        <dbReference type="ARBA" id="ARBA00047174"/>
    </source>
</evidence>
<dbReference type="KEGG" id="more:E1B28_006633"/>
<accession>A0A9P7UWI6</accession>
<name>A0A9P7UWI6_9AGAR</name>
<keyword evidence="18" id="KW-1185">Reference proteome</keyword>
<evidence type="ECO:0000256" key="1">
    <source>
        <dbReference type="ARBA" id="ARBA00001973"/>
    </source>
</evidence>
<evidence type="ECO:0000256" key="12">
    <source>
        <dbReference type="ARBA" id="ARBA00023326"/>
    </source>
</evidence>
<dbReference type="GO" id="GO:0005576">
    <property type="term" value="C:extracellular region"/>
    <property type="evidence" value="ECO:0007669"/>
    <property type="project" value="UniProtKB-SubCell"/>
</dbReference>
<dbReference type="PANTHER" id="PTHR33353">
    <property type="entry name" value="PUTATIVE (AFU_ORTHOLOGUE AFUA_1G12560)-RELATED"/>
    <property type="match status" value="1"/>
</dbReference>
<evidence type="ECO:0000256" key="7">
    <source>
        <dbReference type="ARBA" id="ARBA00023002"/>
    </source>
</evidence>
<dbReference type="AlphaFoldDB" id="A0A9P7UWI6"/>
<evidence type="ECO:0000256" key="3">
    <source>
        <dbReference type="ARBA" id="ARBA00022525"/>
    </source>
</evidence>
<evidence type="ECO:0000256" key="10">
    <source>
        <dbReference type="ARBA" id="ARBA00023157"/>
    </source>
</evidence>
<dbReference type="CDD" id="cd21175">
    <property type="entry name" value="LPMO_AA9"/>
    <property type="match status" value="1"/>
</dbReference>
<evidence type="ECO:0000256" key="4">
    <source>
        <dbReference type="ARBA" id="ARBA00022723"/>
    </source>
</evidence>
<keyword evidence="9" id="KW-0503">Monooxygenase</keyword>
<dbReference type="RefSeq" id="XP_043012419.1">
    <property type="nucleotide sequence ID" value="XM_043151324.1"/>
</dbReference>
<evidence type="ECO:0000256" key="8">
    <source>
        <dbReference type="ARBA" id="ARBA00023008"/>
    </source>
</evidence>